<protein>
    <submittedName>
        <fullName evidence="1">Uncharacterized protein</fullName>
    </submittedName>
</protein>
<reference evidence="1" key="1">
    <citation type="journal article" date="2020" name="mSystems">
        <title>Genome- and Community-Level Interaction Insights into Carbon Utilization and Element Cycling Functions of Hydrothermarchaeota in Hydrothermal Sediment.</title>
        <authorList>
            <person name="Zhou Z."/>
            <person name="Liu Y."/>
            <person name="Xu W."/>
            <person name="Pan J."/>
            <person name="Luo Z.H."/>
            <person name="Li M."/>
        </authorList>
    </citation>
    <scope>NUCLEOTIDE SEQUENCE</scope>
    <source>
        <strain evidence="1">SpSt-649</strain>
    </source>
</reference>
<comment type="caution">
    <text evidence="1">The sequence shown here is derived from an EMBL/GenBank/DDBJ whole genome shotgun (WGS) entry which is preliminary data.</text>
</comment>
<dbReference type="AlphaFoldDB" id="A0A7C4D1S1"/>
<sequence>MLCTAACLPGGSVEVNGKVVGVDYALKREFIGEAIGRLEEHLKLSDEAFSKGESWESIAREHAARGLRLLLGLIYPEPRLSRG</sequence>
<accession>A0A7C4D1S1</accession>
<name>A0A7C4D1S1_THEPE</name>
<evidence type="ECO:0000313" key="1">
    <source>
        <dbReference type="EMBL" id="HGM46475.1"/>
    </source>
</evidence>
<organism evidence="1">
    <name type="scientific">Thermofilum pendens</name>
    <dbReference type="NCBI Taxonomy" id="2269"/>
    <lineage>
        <taxon>Archaea</taxon>
        <taxon>Thermoproteota</taxon>
        <taxon>Thermoprotei</taxon>
        <taxon>Thermofilales</taxon>
        <taxon>Thermofilaceae</taxon>
        <taxon>Thermofilum</taxon>
    </lineage>
</organism>
<proteinExistence type="predicted"/>
<dbReference type="EMBL" id="DTBQ01000053">
    <property type="protein sequence ID" value="HGM46475.1"/>
    <property type="molecule type" value="Genomic_DNA"/>
</dbReference>
<gene>
    <name evidence="1" type="ORF">ENU21_01810</name>
</gene>